<proteinExistence type="predicted"/>
<evidence type="ECO:0000313" key="3">
    <source>
        <dbReference type="Proteomes" id="UP000178851"/>
    </source>
</evidence>
<dbReference type="AlphaFoldDB" id="A0A1F7YID0"/>
<gene>
    <name evidence="2" type="ORF">A2627_00045</name>
</gene>
<dbReference type="Proteomes" id="UP000178851">
    <property type="component" value="Unassembled WGS sequence"/>
</dbReference>
<reference evidence="2 3" key="1">
    <citation type="journal article" date="2016" name="Nat. Commun.">
        <title>Thousands of microbial genomes shed light on interconnected biogeochemical processes in an aquifer system.</title>
        <authorList>
            <person name="Anantharaman K."/>
            <person name="Brown C.T."/>
            <person name="Hug L.A."/>
            <person name="Sharon I."/>
            <person name="Castelle C.J."/>
            <person name="Probst A.J."/>
            <person name="Thomas B.C."/>
            <person name="Singh A."/>
            <person name="Wilkins M.J."/>
            <person name="Karaoz U."/>
            <person name="Brodie E.L."/>
            <person name="Williams K.H."/>
            <person name="Hubbard S.S."/>
            <person name="Banfield J.F."/>
        </authorList>
    </citation>
    <scope>NUCLEOTIDE SEQUENCE [LARGE SCALE GENOMIC DNA]</scope>
</reference>
<comment type="caution">
    <text evidence="2">The sequence shown here is derived from an EMBL/GenBank/DDBJ whole genome shotgun (WGS) entry which is preliminary data.</text>
</comment>
<keyword evidence="1" id="KW-0472">Membrane</keyword>
<keyword evidence="1" id="KW-0812">Transmembrane</keyword>
<name>A0A1F7YID0_9BACT</name>
<evidence type="ECO:0000313" key="2">
    <source>
        <dbReference type="EMBL" id="OGM26338.1"/>
    </source>
</evidence>
<organism evidence="2 3">
    <name type="scientific">Candidatus Woesebacteria bacterium RIFCSPHIGHO2_01_FULL_39_28</name>
    <dbReference type="NCBI Taxonomy" id="1802496"/>
    <lineage>
        <taxon>Bacteria</taxon>
        <taxon>Candidatus Woeseibacteriota</taxon>
    </lineage>
</organism>
<evidence type="ECO:0000256" key="1">
    <source>
        <dbReference type="SAM" id="Phobius"/>
    </source>
</evidence>
<protein>
    <submittedName>
        <fullName evidence="2">Uncharacterized protein</fullName>
    </submittedName>
</protein>
<feature type="transmembrane region" description="Helical" evidence="1">
    <location>
        <begin position="7"/>
        <end position="29"/>
    </location>
</feature>
<accession>A0A1F7YID0</accession>
<sequence>MFKKQHFHFWLIPIIAVLFASVTTIYYSLKIYFRHANPPTIAIPTIFLPSPTPSIAIDETANWKTYTATDVGFTLKYPGNFFFKEYSTRGEHGEIFGVSFADKKWENQGVHNPSLIVRVITAQLPPRNWLEENYDPAVLPSPNINLDPPYGYNDVQDTTFDGMVAVKFQFLTASDGSESIIIQGSSNKLYRIDAISSGIGDFPKEQYNQILSTFKFLALVSPTPSTKISKTTCVVGGCSGELCLDESSKDTVSICIYRSEWACYKTAKCEKQIDGKCGWTQTDELKSCLAQNSKP</sequence>
<dbReference type="EMBL" id="MGGI01000014">
    <property type="protein sequence ID" value="OGM26338.1"/>
    <property type="molecule type" value="Genomic_DNA"/>
</dbReference>
<keyword evidence="1" id="KW-1133">Transmembrane helix</keyword>